<reference evidence="2" key="1">
    <citation type="submission" date="2020-11" db="EMBL/GenBank/DDBJ databases">
        <authorList>
            <consortium name="DOE Joint Genome Institute"/>
            <person name="Ahrendt S."/>
            <person name="Riley R."/>
            <person name="Andreopoulos W."/>
            <person name="Labutti K."/>
            <person name="Pangilinan J."/>
            <person name="Ruiz-Duenas F.J."/>
            <person name="Barrasa J.M."/>
            <person name="Sanchez-Garcia M."/>
            <person name="Camarero S."/>
            <person name="Miyauchi S."/>
            <person name="Serrano A."/>
            <person name="Linde D."/>
            <person name="Babiker R."/>
            <person name="Drula E."/>
            <person name="Ayuso-Fernandez I."/>
            <person name="Pacheco R."/>
            <person name="Padilla G."/>
            <person name="Ferreira P."/>
            <person name="Barriuso J."/>
            <person name="Kellner H."/>
            <person name="Castanera R."/>
            <person name="Alfaro M."/>
            <person name="Ramirez L."/>
            <person name="Pisabarro A.G."/>
            <person name="Kuo A."/>
            <person name="Tritt A."/>
            <person name="Lipzen A."/>
            <person name="He G."/>
            <person name="Yan M."/>
            <person name="Ng V."/>
            <person name="Cullen D."/>
            <person name="Martin F."/>
            <person name="Rosso M.-N."/>
            <person name="Henrissat B."/>
            <person name="Hibbett D."/>
            <person name="Martinez A.T."/>
            <person name="Grigoriev I.V."/>
        </authorList>
    </citation>
    <scope>NUCLEOTIDE SEQUENCE</scope>
    <source>
        <strain evidence="2">CBS 247.69</strain>
    </source>
</reference>
<dbReference type="EMBL" id="MU150401">
    <property type="protein sequence ID" value="KAF9456828.1"/>
    <property type="molecule type" value="Genomic_DNA"/>
</dbReference>
<dbReference type="InterPro" id="IPR036465">
    <property type="entry name" value="vWFA_dom_sf"/>
</dbReference>
<evidence type="ECO:0000256" key="1">
    <source>
        <dbReference type="SAM" id="MobiDB-lite"/>
    </source>
</evidence>
<comment type="caution">
    <text evidence="2">The sequence shown here is derived from an EMBL/GenBank/DDBJ whole genome shotgun (WGS) entry which is preliminary data.</text>
</comment>
<evidence type="ECO:0000313" key="2">
    <source>
        <dbReference type="EMBL" id="KAF9456828.1"/>
    </source>
</evidence>
<accession>A0A9P5XSK9</accession>
<dbReference type="SMART" id="SM00696">
    <property type="entry name" value="DM9"/>
    <property type="match status" value="1"/>
</dbReference>
<dbReference type="PANTHER" id="PTHR34706:SF1">
    <property type="entry name" value="VWFA DOMAIN-CONTAINING PROTEIN"/>
    <property type="match status" value="1"/>
</dbReference>
<dbReference type="PANTHER" id="PTHR34706">
    <property type="entry name" value="SLR1338 PROTEIN"/>
    <property type="match status" value="1"/>
</dbReference>
<gene>
    <name evidence="2" type="ORF">BDZ94DRAFT_1274706</name>
</gene>
<protein>
    <recommendedName>
        <fullName evidence="4">VWFA domain-containing protein</fullName>
    </recommendedName>
</protein>
<dbReference type="Pfam" id="PF11901">
    <property type="entry name" value="DM9"/>
    <property type="match status" value="1"/>
</dbReference>
<dbReference type="SUPFAM" id="SSF53300">
    <property type="entry name" value="vWA-like"/>
    <property type="match status" value="1"/>
</dbReference>
<keyword evidence="3" id="KW-1185">Reference proteome</keyword>
<dbReference type="Gene3D" id="3.40.50.410">
    <property type="entry name" value="von Willebrand factor, type A domain"/>
    <property type="match status" value="1"/>
</dbReference>
<feature type="region of interest" description="Disordered" evidence="1">
    <location>
        <begin position="1"/>
        <end position="31"/>
    </location>
</feature>
<evidence type="ECO:0008006" key="4">
    <source>
        <dbReference type="Google" id="ProtNLM"/>
    </source>
</evidence>
<dbReference type="InterPro" id="IPR006616">
    <property type="entry name" value="DM9_repeat"/>
</dbReference>
<name>A0A9P5XSK9_9AGAR</name>
<feature type="compositionally biased region" description="Polar residues" evidence="1">
    <location>
        <begin position="1"/>
        <end position="14"/>
    </location>
</feature>
<evidence type="ECO:0000313" key="3">
    <source>
        <dbReference type="Proteomes" id="UP000807353"/>
    </source>
</evidence>
<organism evidence="2 3">
    <name type="scientific">Collybia nuda</name>
    <dbReference type="NCBI Taxonomy" id="64659"/>
    <lineage>
        <taxon>Eukaryota</taxon>
        <taxon>Fungi</taxon>
        <taxon>Dikarya</taxon>
        <taxon>Basidiomycota</taxon>
        <taxon>Agaricomycotina</taxon>
        <taxon>Agaricomycetes</taxon>
        <taxon>Agaricomycetidae</taxon>
        <taxon>Agaricales</taxon>
        <taxon>Tricholomatineae</taxon>
        <taxon>Clitocybaceae</taxon>
        <taxon>Collybia</taxon>
    </lineage>
</organism>
<dbReference type="AlphaFoldDB" id="A0A9P5XSK9"/>
<dbReference type="OrthoDB" id="2142040at2759"/>
<proteinExistence type="predicted"/>
<dbReference type="Proteomes" id="UP000807353">
    <property type="component" value="Unassembled WGS sequence"/>
</dbReference>
<sequence length="425" mass="47495">MASSNFNIHSSPLFNKTMKGQLPPSKPAFHRQPHEIIPQDYRHQQISSYESKKSNEIPVHQPNILEGLYGSVRKPRTFKQWEDAARENTQRIKEQGSPSPLVWVLVKGKDIPVNAIVAGVERQQHLYIARTFYEGGICIGKAGRHLERGAAIPYNGLEIQIDTYEVLVPALQPLRYGISLTAQMPAIPRIVGDITIKNKGFERLNMIKTVILVDDSASMAGPLWADAREALAGITDLNAQVSNDGVDVYFMNDHRFSLNCKEGNEVKTLFNTVNPCGETPIGRKLEVLFDKYIPLIENKTHFHRPIAIVVITDGVPTDDLTTVIVNAARRLDRNNVPPKKFGVQFAQIGNDPEATEALQELDDDLSRTYNIRDMVDTTPYNPHNGFFTSETLVKILLGAVNEELDSVVSPTLTSPSIHEKPMLLF</sequence>